<comment type="caution">
    <text evidence="2">The sequence shown here is derived from an EMBL/GenBank/DDBJ whole genome shotgun (WGS) entry which is preliminary data.</text>
</comment>
<organism evidence="2 3">
    <name type="scientific">Nonomuraea aridisoli</name>
    <dbReference type="NCBI Taxonomy" id="2070368"/>
    <lineage>
        <taxon>Bacteria</taxon>
        <taxon>Bacillati</taxon>
        <taxon>Actinomycetota</taxon>
        <taxon>Actinomycetes</taxon>
        <taxon>Streptosporangiales</taxon>
        <taxon>Streptosporangiaceae</taxon>
        <taxon>Nonomuraea</taxon>
    </lineage>
</organism>
<reference evidence="2 3" key="1">
    <citation type="submission" date="2018-01" db="EMBL/GenBank/DDBJ databases">
        <title>Draft genome sequence of Nonomuraea sp. KC333.</title>
        <authorList>
            <person name="Sahin N."/>
            <person name="Saygin H."/>
            <person name="Ay H."/>
        </authorList>
    </citation>
    <scope>NUCLEOTIDE SEQUENCE [LARGE SCALE GENOMIC DNA]</scope>
    <source>
        <strain evidence="2 3">KC333</strain>
    </source>
</reference>
<feature type="compositionally biased region" description="Basic and acidic residues" evidence="1">
    <location>
        <begin position="230"/>
        <end position="242"/>
    </location>
</feature>
<sequence>MGWMAKRRLRTGPTAALPAKPGLDELLRVIQLADPNARREGDDIVATDVRVCAPVEADPDLTGGVLEKAWAVRVAAEGPLPLDYFDRYLAEGLAFRLGGLAVCRGEVSDPADEGEGAGPAVILPVRPSAEELAPLLEQDEEFTFTAGDVRAALVPQKGQPPAVQELLPFATELTAIELRGEEPVKLGALALELAESLNGIAVDRWRFRIDTPEDLAAPAKETAEEEAGPEEVRQEKASEEAE</sequence>
<name>A0A2W2F488_9ACTN</name>
<gene>
    <name evidence="2" type="ORF">C1J01_21335</name>
</gene>
<evidence type="ECO:0000313" key="3">
    <source>
        <dbReference type="Proteomes" id="UP000249304"/>
    </source>
</evidence>
<accession>A0A2W2F488</accession>
<feature type="region of interest" description="Disordered" evidence="1">
    <location>
        <begin position="213"/>
        <end position="242"/>
    </location>
</feature>
<dbReference type="Proteomes" id="UP000249304">
    <property type="component" value="Unassembled WGS sequence"/>
</dbReference>
<dbReference type="AlphaFoldDB" id="A0A2W2F488"/>
<proteinExistence type="predicted"/>
<evidence type="ECO:0000256" key="1">
    <source>
        <dbReference type="SAM" id="MobiDB-lite"/>
    </source>
</evidence>
<evidence type="ECO:0000313" key="2">
    <source>
        <dbReference type="EMBL" id="PZG16357.1"/>
    </source>
</evidence>
<dbReference type="EMBL" id="POUD01000086">
    <property type="protein sequence ID" value="PZG16357.1"/>
    <property type="molecule type" value="Genomic_DNA"/>
</dbReference>
<keyword evidence="3" id="KW-1185">Reference proteome</keyword>
<protein>
    <submittedName>
        <fullName evidence="2">Uncharacterized protein</fullName>
    </submittedName>
</protein>